<dbReference type="SUPFAM" id="SSF52833">
    <property type="entry name" value="Thioredoxin-like"/>
    <property type="match status" value="1"/>
</dbReference>
<dbReference type="PANTHER" id="PTHR12151:SF25">
    <property type="entry name" value="LINALOOL DEHYDRATASE_ISOMERASE DOMAIN-CONTAINING PROTEIN"/>
    <property type="match status" value="1"/>
</dbReference>
<evidence type="ECO:0000256" key="5">
    <source>
        <dbReference type="SAM" id="Phobius"/>
    </source>
</evidence>
<dbReference type="InterPro" id="IPR036249">
    <property type="entry name" value="Thioredoxin-like_sf"/>
</dbReference>
<reference evidence="7 10" key="2">
    <citation type="journal article" date="2011" name="Nucleic Acids Res.">
        <title>Insights into the evolution of Archaea and eukaryotic protein modifier systems revealed by the genome of a novel archaeal group.</title>
        <authorList>
            <person name="Nunoura T."/>
            <person name="Takaki Y."/>
            <person name="Kakuta J."/>
            <person name="Nishi S."/>
            <person name="Sugahara J."/>
            <person name="Kazama H."/>
            <person name="Chee G."/>
            <person name="Hattori M."/>
            <person name="Kanai A."/>
            <person name="Atomi H."/>
            <person name="Takai K."/>
            <person name="Takami H."/>
        </authorList>
    </citation>
    <scope>NUCLEOTIDE SEQUENCE [LARGE SCALE GENOMIC DNA]</scope>
</reference>
<evidence type="ECO:0000256" key="3">
    <source>
        <dbReference type="PIRSR" id="PIRSR603782-1"/>
    </source>
</evidence>
<dbReference type="EMBL" id="BA000048">
    <property type="protein sequence ID" value="BAJ50567.1"/>
    <property type="molecule type" value="Genomic_DNA"/>
</dbReference>
<sequence length="196" mass="22420">MKTSKLLLLYLLVITTAFLLSFYFSQRETPETLQPDVLMSGRALPRFILTNIYGERTALESFRGKVVLIFFGYANCPDVCPQALRKYAELEQLLGPKASEVVLIFITTDPFRDSPETLAHLVEKYSSRIVALTGEWDELAEVWQKYHIRPLERDEQAAFITHSAVIYVGDRNLVLRKILTPEMPAEAMLEQILPLL</sequence>
<dbReference type="PROSITE" id="PS51352">
    <property type="entry name" value="THIOREDOXIN_2"/>
    <property type="match status" value="1"/>
</dbReference>
<dbReference type="Gene3D" id="3.40.30.10">
    <property type="entry name" value="Glutaredoxin"/>
    <property type="match status" value="1"/>
</dbReference>
<evidence type="ECO:0000256" key="1">
    <source>
        <dbReference type="ARBA" id="ARBA00010996"/>
    </source>
</evidence>
<reference evidence="7 10" key="1">
    <citation type="journal article" date="2005" name="Environ. Microbiol.">
        <title>Genetic and functional properties of uncultivated thermophilic crenarchaeotes from a subsurface gold mine as revealed by analysis of genome fragments.</title>
        <authorList>
            <person name="Nunoura T."/>
            <person name="Hirayama H."/>
            <person name="Takami H."/>
            <person name="Oida H."/>
            <person name="Nishi S."/>
            <person name="Shimamura S."/>
            <person name="Suzuki Y."/>
            <person name="Inagaki F."/>
            <person name="Takai K."/>
            <person name="Nealson K.H."/>
            <person name="Horikoshi K."/>
        </authorList>
    </citation>
    <scope>NUCLEOTIDE SEQUENCE [LARGE SCALE GENOMIC DNA]</scope>
</reference>
<dbReference type="Proteomes" id="UP000008120">
    <property type="component" value="Chromosome"/>
</dbReference>
<organism evidence="7 10">
    <name type="scientific">Caldiarchaeum subterraneum</name>
    <dbReference type="NCBI Taxonomy" id="311458"/>
    <lineage>
        <taxon>Archaea</taxon>
        <taxon>Nitrososphaerota</taxon>
        <taxon>Candidatus Caldarchaeales</taxon>
        <taxon>Candidatus Caldarchaeaceae</taxon>
        <taxon>Candidatus Caldarchaeum</taxon>
    </lineage>
</organism>
<keyword evidence="4" id="KW-1015">Disulfide bond</keyword>
<evidence type="ECO:0000313" key="9">
    <source>
        <dbReference type="EMBL" id="BAJ50567.1"/>
    </source>
</evidence>
<evidence type="ECO:0000313" key="10">
    <source>
        <dbReference type="Proteomes" id="UP000008120"/>
    </source>
</evidence>
<evidence type="ECO:0000256" key="4">
    <source>
        <dbReference type="PIRSR" id="PIRSR603782-2"/>
    </source>
</evidence>
<dbReference type="PANTHER" id="PTHR12151">
    <property type="entry name" value="ELECTRON TRANSPORT PROTIN SCO1/SENC FAMILY MEMBER"/>
    <property type="match status" value="1"/>
</dbReference>
<dbReference type="InterPro" id="IPR013766">
    <property type="entry name" value="Thioredoxin_domain"/>
</dbReference>
<name>E6N2R3_CALS0</name>
<evidence type="ECO:0000313" key="8">
    <source>
        <dbReference type="EMBL" id="BAJ47003.1"/>
    </source>
</evidence>
<keyword evidence="3" id="KW-0479">Metal-binding</keyword>
<dbReference type="STRING" id="311458.CSUB_C0708"/>
<dbReference type="BioCyc" id="CCAL311458:G131R-722-MONOMER"/>
<dbReference type="Pfam" id="PF02630">
    <property type="entry name" value="SCO1-SenC"/>
    <property type="match status" value="1"/>
</dbReference>
<feature type="binding site" evidence="3">
    <location>
        <position position="76"/>
    </location>
    <ligand>
        <name>Cu cation</name>
        <dbReference type="ChEBI" id="CHEBI:23378"/>
    </ligand>
</feature>
<evidence type="ECO:0000259" key="6">
    <source>
        <dbReference type="PROSITE" id="PS51352"/>
    </source>
</evidence>
<feature type="binding site" evidence="3">
    <location>
        <position position="162"/>
    </location>
    <ligand>
        <name>Cu cation</name>
        <dbReference type="ChEBI" id="CHEBI:23378"/>
    </ligand>
</feature>
<dbReference type="InterPro" id="IPR003782">
    <property type="entry name" value="SCO1/SenC"/>
</dbReference>
<keyword evidence="2 3" id="KW-0186">Copper</keyword>
<dbReference type="EMBL" id="AP011633">
    <property type="protein sequence ID" value="BAJ46619.1"/>
    <property type="molecule type" value="Genomic_DNA"/>
</dbReference>
<comment type="similarity">
    <text evidence="1">Belongs to the SCO1/2 family.</text>
</comment>
<evidence type="ECO:0000256" key="2">
    <source>
        <dbReference type="ARBA" id="ARBA00023008"/>
    </source>
</evidence>
<dbReference type="CDD" id="cd02968">
    <property type="entry name" value="SCO"/>
    <property type="match status" value="1"/>
</dbReference>
<gene>
    <name evidence="9" type="ORF">CSUB_C0708</name>
    <name evidence="7" type="ORF">HGMM_F01H02C26</name>
    <name evidence="8" type="ORF">HGMM_F40C01C44</name>
</gene>
<proteinExistence type="inferred from homology"/>
<feature type="transmembrane region" description="Helical" evidence="5">
    <location>
        <begin position="7"/>
        <end position="25"/>
    </location>
</feature>
<dbReference type="EMBL" id="AP011751">
    <property type="protein sequence ID" value="BAJ47003.1"/>
    <property type="molecule type" value="Genomic_DNA"/>
</dbReference>
<keyword evidence="5" id="KW-0812">Transmembrane</keyword>
<dbReference type="AlphaFoldDB" id="E6N2R3"/>
<accession>E6N2R3</accession>
<protein>
    <submittedName>
        <fullName evidence="7">Electron transport protein SCO1/SenC</fullName>
    </submittedName>
</protein>
<reference evidence="7" key="3">
    <citation type="journal article" date="2012" name="PLoS ONE">
        <title>A Deeply Branching Thermophilic Bacterium with an Ancient Acetyl-CoA Pathway Dominates a Subsurface Ecosystem.</title>
        <authorList>
            <person name="Takami H."/>
            <person name="Noguchi H."/>
            <person name="Takaki Y."/>
            <person name="Uchiyama I."/>
            <person name="Toyoda A."/>
            <person name="Nishi S."/>
            <person name="Chee G.-J."/>
            <person name="Arai W."/>
            <person name="Nunoura T."/>
            <person name="Itoh T."/>
            <person name="Hattori M."/>
            <person name="Takai K."/>
        </authorList>
    </citation>
    <scope>NUCLEOTIDE SEQUENCE</scope>
</reference>
<dbReference type="GO" id="GO:0046872">
    <property type="term" value="F:metal ion binding"/>
    <property type="evidence" value="ECO:0007669"/>
    <property type="project" value="UniProtKB-KW"/>
</dbReference>
<feature type="binding site" evidence="3">
    <location>
        <position position="80"/>
    </location>
    <ligand>
        <name>Cu cation</name>
        <dbReference type="ChEBI" id="CHEBI:23378"/>
    </ligand>
</feature>
<keyword evidence="5" id="KW-0472">Membrane</keyword>
<evidence type="ECO:0000313" key="7">
    <source>
        <dbReference type="EMBL" id="BAJ46619.1"/>
    </source>
</evidence>
<dbReference type="KEGG" id="csu:CSUB_C0708"/>
<keyword evidence="5" id="KW-1133">Transmembrane helix</keyword>
<feature type="disulfide bond" description="Redox-active" evidence="4">
    <location>
        <begin position="76"/>
        <end position="80"/>
    </location>
</feature>
<feature type="domain" description="Thioredoxin" evidence="6">
    <location>
        <begin position="38"/>
        <end position="196"/>
    </location>
</feature>